<evidence type="ECO:0000256" key="1">
    <source>
        <dbReference type="PROSITE-ProRule" id="PRU00117"/>
    </source>
</evidence>
<evidence type="ECO:0000313" key="3">
    <source>
        <dbReference type="Proteomes" id="UP000623129"/>
    </source>
</evidence>
<reference evidence="2" key="1">
    <citation type="submission" date="2020-01" db="EMBL/GenBank/DDBJ databases">
        <title>Genome sequence of Kobresia littledalei, the first chromosome-level genome in the family Cyperaceae.</title>
        <authorList>
            <person name="Qu G."/>
        </authorList>
    </citation>
    <scope>NUCLEOTIDE SEQUENCE</scope>
    <source>
        <strain evidence="2">C.B.Clarke</strain>
        <tissue evidence="2">Leaf</tissue>
    </source>
</reference>
<dbReference type="Gene3D" id="3.30.1370.10">
    <property type="entry name" value="K Homology domain, type 1"/>
    <property type="match status" value="1"/>
</dbReference>
<comment type="caution">
    <text evidence="2">The sequence shown here is derived from an EMBL/GenBank/DDBJ whole genome shotgun (WGS) entry which is preliminary data.</text>
</comment>
<keyword evidence="1" id="KW-0694">RNA-binding</keyword>
<name>A0A833RCI5_9POAL</name>
<dbReference type="PANTHER" id="PTHR10288">
    <property type="entry name" value="KH DOMAIN CONTAINING RNA BINDING PROTEIN"/>
    <property type="match status" value="1"/>
</dbReference>
<dbReference type="OrthoDB" id="442947at2759"/>
<protein>
    <recommendedName>
        <fullName evidence="4">K Homology domain-containing protein</fullName>
    </recommendedName>
</protein>
<dbReference type="GO" id="GO:0003723">
    <property type="term" value="F:RNA binding"/>
    <property type="evidence" value="ECO:0007669"/>
    <property type="project" value="UniProtKB-UniRule"/>
</dbReference>
<proteinExistence type="predicted"/>
<accession>A0A833RCI5</accession>
<dbReference type="PROSITE" id="PS50084">
    <property type="entry name" value="KH_TYPE_1"/>
    <property type="match status" value="1"/>
</dbReference>
<keyword evidence="3" id="KW-1185">Reference proteome</keyword>
<dbReference type="AlphaFoldDB" id="A0A833RCI5"/>
<dbReference type="SUPFAM" id="SSF54791">
    <property type="entry name" value="Eukaryotic type KH-domain (KH-domain type I)"/>
    <property type="match status" value="1"/>
</dbReference>
<dbReference type="EMBL" id="SWLB01000004">
    <property type="protein sequence ID" value="KAF3338859.1"/>
    <property type="molecule type" value="Genomic_DNA"/>
</dbReference>
<gene>
    <name evidence="2" type="ORF">FCM35_KLT16330</name>
</gene>
<dbReference type="Proteomes" id="UP000623129">
    <property type="component" value="Unassembled WGS sequence"/>
</dbReference>
<sequence>MNLGGDGAVVFRVLCPVDRIEAVSRLLVGGTGIRFDCASASPFPSDRVLLISSSSSSSAQAQAQSALLSVFDCIVLPSTHQYHHHHHLPVVCRLLSPTSPHLCIQNMPKAAATFDHLHQETGAHIQVFAKDRAFPAFTGPPQELLTISGTFTAVRNALVAVSTFLLDIAASAAESTTQMILPYQYLPFLTANDAADLSHIKQLSGANLTVEDPKAGETTGKVIILGTAEQTKTAQSLLHGLIFCGVFNPS</sequence>
<evidence type="ECO:0008006" key="4">
    <source>
        <dbReference type="Google" id="ProtNLM"/>
    </source>
</evidence>
<evidence type="ECO:0000313" key="2">
    <source>
        <dbReference type="EMBL" id="KAF3338859.1"/>
    </source>
</evidence>
<organism evidence="2 3">
    <name type="scientific">Carex littledalei</name>
    <dbReference type="NCBI Taxonomy" id="544730"/>
    <lineage>
        <taxon>Eukaryota</taxon>
        <taxon>Viridiplantae</taxon>
        <taxon>Streptophyta</taxon>
        <taxon>Embryophyta</taxon>
        <taxon>Tracheophyta</taxon>
        <taxon>Spermatophyta</taxon>
        <taxon>Magnoliopsida</taxon>
        <taxon>Liliopsida</taxon>
        <taxon>Poales</taxon>
        <taxon>Cyperaceae</taxon>
        <taxon>Cyperoideae</taxon>
        <taxon>Cariceae</taxon>
        <taxon>Carex</taxon>
        <taxon>Carex subgen. Euthyceras</taxon>
    </lineage>
</organism>
<dbReference type="Gene3D" id="3.30.310.210">
    <property type="match status" value="1"/>
</dbReference>
<dbReference type="InterPro" id="IPR036612">
    <property type="entry name" value="KH_dom_type_1_sf"/>
</dbReference>